<dbReference type="GO" id="GO:0005886">
    <property type="term" value="C:plasma membrane"/>
    <property type="evidence" value="ECO:0007669"/>
    <property type="project" value="UniProtKB-SubCell"/>
</dbReference>
<accession>A0A3D4T2E6</accession>
<keyword evidence="4" id="KW-0547">Nucleotide-binding</keyword>
<reference evidence="8 9" key="1">
    <citation type="journal article" date="2018" name="Nat. Biotechnol.">
        <title>A standardized bacterial taxonomy based on genome phylogeny substantially revises the tree of life.</title>
        <authorList>
            <person name="Parks D.H."/>
            <person name="Chuvochina M."/>
            <person name="Waite D.W."/>
            <person name="Rinke C."/>
            <person name="Skarshewski A."/>
            <person name="Chaumeil P.A."/>
            <person name="Hugenholtz P."/>
        </authorList>
    </citation>
    <scope>NUCLEOTIDE SEQUENCE [LARGE SCALE GENOMIC DNA]</scope>
    <source>
        <strain evidence="8">UBA11247</strain>
    </source>
</reference>
<evidence type="ECO:0000313" key="8">
    <source>
        <dbReference type="EMBL" id="HCT15714.1"/>
    </source>
</evidence>
<evidence type="ECO:0000256" key="5">
    <source>
        <dbReference type="ARBA" id="ARBA00022840"/>
    </source>
</evidence>
<comment type="caution">
    <text evidence="8">The sequence shown here is derived from an EMBL/GenBank/DDBJ whole genome shotgun (WGS) entry which is preliminary data.</text>
</comment>
<dbReference type="GO" id="GO:0046677">
    <property type="term" value="P:response to antibiotic"/>
    <property type="evidence" value="ECO:0007669"/>
    <property type="project" value="UniProtKB-KW"/>
</dbReference>
<dbReference type="STRING" id="863239.GCA_000213935_00082"/>
<evidence type="ECO:0000259" key="7">
    <source>
        <dbReference type="Pfam" id="PF00005"/>
    </source>
</evidence>
<organism evidence="8 9">
    <name type="scientific">Corynebacterium nuruki</name>
    <dbReference type="NCBI Taxonomy" id="1032851"/>
    <lineage>
        <taxon>Bacteria</taxon>
        <taxon>Bacillati</taxon>
        <taxon>Actinomycetota</taxon>
        <taxon>Actinomycetes</taxon>
        <taxon>Mycobacteriales</taxon>
        <taxon>Corynebacteriaceae</taxon>
        <taxon>Corynebacterium</taxon>
    </lineage>
</organism>
<gene>
    <name evidence="8" type="ORF">DIW82_13270</name>
</gene>
<dbReference type="Pfam" id="PF00005">
    <property type="entry name" value="ABC_tran"/>
    <property type="match status" value="1"/>
</dbReference>
<evidence type="ECO:0000256" key="1">
    <source>
        <dbReference type="ARBA" id="ARBA00004202"/>
    </source>
</evidence>
<feature type="domain" description="ABC transporter" evidence="7">
    <location>
        <begin position="28"/>
        <end position="95"/>
    </location>
</feature>
<comment type="similarity">
    <text evidence="2">Belongs to the ABC transporter superfamily.</text>
</comment>
<dbReference type="GO" id="GO:0005524">
    <property type="term" value="F:ATP binding"/>
    <property type="evidence" value="ECO:0007669"/>
    <property type="project" value="UniProtKB-KW"/>
</dbReference>
<evidence type="ECO:0000256" key="4">
    <source>
        <dbReference type="ARBA" id="ARBA00022741"/>
    </source>
</evidence>
<keyword evidence="6" id="KW-0046">Antibiotic resistance</keyword>
<dbReference type="PANTHER" id="PTHR42711:SF5">
    <property type="entry name" value="ABC TRANSPORTER ATP-BINDING PROTEIN NATA"/>
    <property type="match status" value="1"/>
</dbReference>
<dbReference type="InterPro" id="IPR027417">
    <property type="entry name" value="P-loop_NTPase"/>
</dbReference>
<dbReference type="EMBL" id="DQID01000337">
    <property type="protein sequence ID" value="HCT15714.1"/>
    <property type="molecule type" value="Genomic_DNA"/>
</dbReference>
<dbReference type="Proteomes" id="UP000261739">
    <property type="component" value="Unassembled WGS sequence"/>
</dbReference>
<dbReference type="InterPro" id="IPR050763">
    <property type="entry name" value="ABC_transporter_ATP-binding"/>
</dbReference>
<dbReference type="GO" id="GO:0016887">
    <property type="term" value="F:ATP hydrolysis activity"/>
    <property type="evidence" value="ECO:0007669"/>
    <property type="project" value="InterPro"/>
</dbReference>
<dbReference type="InterPro" id="IPR003439">
    <property type="entry name" value="ABC_transporter-like_ATP-bd"/>
</dbReference>
<keyword evidence="3" id="KW-0813">Transport</keyword>
<dbReference type="AlphaFoldDB" id="A0A3D4T2E6"/>
<sequence>MNPDTAAPATAAFHLRGVTKKFGRTTALDNITCDIPLGHVHGLIGRNGAGKTTLLRALAGQVPVSGEIILDDGAASGPVQDNPRALDRIVLAGADVPYPPLMSVRTLMDIARARWAGWDESFAADLLD</sequence>
<evidence type="ECO:0000256" key="3">
    <source>
        <dbReference type="ARBA" id="ARBA00022448"/>
    </source>
</evidence>
<evidence type="ECO:0000313" key="9">
    <source>
        <dbReference type="Proteomes" id="UP000261739"/>
    </source>
</evidence>
<proteinExistence type="inferred from homology"/>
<protein>
    <submittedName>
        <fullName evidence="8">ABC transporter ATP-binding protein</fullName>
    </submittedName>
</protein>
<comment type="subcellular location">
    <subcellularLocation>
        <location evidence="1">Cell membrane</location>
        <topology evidence="1">Peripheral membrane protein</topology>
    </subcellularLocation>
</comment>
<evidence type="ECO:0000256" key="6">
    <source>
        <dbReference type="ARBA" id="ARBA00023251"/>
    </source>
</evidence>
<dbReference type="SUPFAM" id="SSF52540">
    <property type="entry name" value="P-loop containing nucleoside triphosphate hydrolases"/>
    <property type="match status" value="1"/>
</dbReference>
<keyword evidence="5 8" id="KW-0067">ATP-binding</keyword>
<dbReference type="PANTHER" id="PTHR42711">
    <property type="entry name" value="ABC TRANSPORTER ATP-BINDING PROTEIN"/>
    <property type="match status" value="1"/>
</dbReference>
<feature type="non-terminal residue" evidence="8">
    <location>
        <position position="128"/>
    </location>
</feature>
<evidence type="ECO:0000256" key="2">
    <source>
        <dbReference type="ARBA" id="ARBA00005417"/>
    </source>
</evidence>
<name>A0A3D4T2E6_9CORY</name>
<dbReference type="Gene3D" id="3.40.50.300">
    <property type="entry name" value="P-loop containing nucleotide triphosphate hydrolases"/>
    <property type="match status" value="1"/>
</dbReference>